<evidence type="ECO:0000313" key="3">
    <source>
        <dbReference type="EMBL" id="KXS14126.1"/>
    </source>
</evidence>
<keyword evidence="2" id="KW-0732">Signal</keyword>
<protein>
    <recommendedName>
        <fullName evidence="5">Ig-like domain-containing protein</fullName>
    </recommendedName>
</protein>
<evidence type="ECO:0000256" key="1">
    <source>
        <dbReference type="SAM" id="MobiDB-lite"/>
    </source>
</evidence>
<feature type="chain" id="PRO_5012249606" description="Ig-like domain-containing protein" evidence="2">
    <location>
        <begin position="16"/>
        <end position="181"/>
    </location>
</feature>
<gene>
    <name evidence="3" type="ORF">M427DRAFT_57900</name>
</gene>
<keyword evidence="4" id="KW-1185">Reference proteome</keyword>
<feature type="region of interest" description="Disordered" evidence="1">
    <location>
        <begin position="16"/>
        <end position="49"/>
    </location>
</feature>
<proteinExistence type="predicted"/>
<reference evidence="3 4" key="1">
    <citation type="journal article" date="2015" name="Genome Biol. Evol.">
        <title>Phylogenomic analyses indicate that early fungi evolved digesting cell walls of algal ancestors of land plants.</title>
        <authorList>
            <person name="Chang Y."/>
            <person name="Wang S."/>
            <person name="Sekimoto S."/>
            <person name="Aerts A.L."/>
            <person name="Choi C."/>
            <person name="Clum A."/>
            <person name="LaButti K.M."/>
            <person name="Lindquist E.A."/>
            <person name="Yee Ngan C."/>
            <person name="Ohm R.A."/>
            <person name="Salamov A.A."/>
            <person name="Grigoriev I.V."/>
            <person name="Spatafora J.W."/>
            <person name="Berbee M.L."/>
        </authorList>
    </citation>
    <scope>NUCLEOTIDE SEQUENCE [LARGE SCALE GENOMIC DNA]</scope>
    <source>
        <strain evidence="3 4">JEL478</strain>
    </source>
</reference>
<feature type="signal peptide" evidence="2">
    <location>
        <begin position="1"/>
        <end position="15"/>
    </location>
</feature>
<dbReference type="EMBL" id="KQ965771">
    <property type="protein sequence ID" value="KXS14126.1"/>
    <property type="molecule type" value="Genomic_DNA"/>
</dbReference>
<feature type="region of interest" description="Disordered" evidence="1">
    <location>
        <begin position="98"/>
        <end position="117"/>
    </location>
</feature>
<feature type="compositionally biased region" description="Low complexity" evidence="1">
    <location>
        <begin position="16"/>
        <end position="33"/>
    </location>
</feature>
<accession>A0A139ABE6</accession>
<evidence type="ECO:0008006" key="5">
    <source>
        <dbReference type="Google" id="ProtNLM"/>
    </source>
</evidence>
<sequence length="181" mass="19746">MYILSLFSLLTPSPAFSPLPSSSPSVTPSASTPAPAPTWPSTPTHRSLSHKLAAADLPPPFTTRTTFPHTTTASLPSPTFPRAFKKVSWRLLYGSAMKPSAERPTTSASPTPNVRHHPSLAVRMTPAESLVAIACVGGRKRREVAGPGEDPREWEWKGEVEECRERDRESEWWCGSSVETV</sequence>
<dbReference type="Proteomes" id="UP000070544">
    <property type="component" value="Unassembled WGS sequence"/>
</dbReference>
<evidence type="ECO:0000313" key="4">
    <source>
        <dbReference type="Proteomes" id="UP000070544"/>
    </source>
</evidence>
<organism evidence="3 4">
    <name type="scientific">Gonapodya prolifera (strain JEL478)</name>
    <name type="common">Monoblepharis prolifera</name>
    <dbReference type="NCBI Taxonomy" id="1344416"/>
    <lineage>
        <taxon>Eukaryota</taxon>
        <taxon>Fungi</taxon>
        <taxon>Fungi incertae sedis</taxon>
        <taxon>Chytridiomycota</taxon>
        <taxon>Chytridiomycota incertae sedis</taxon>
        <taxon>Monoblepharidomycetes</taxon>
        <taxon>Monoblepharidales</taxon>
        <taxon>Gonapodyaceae</taxon>
        <taxon>Gonapodya</taxon>
    </lineage>
</organism>
<evidence type="ECO:0000256" key="2">
    <source>
        <dbReference type="SAM" id="SignalP"/>
    </source>
</evidence>
<feature type="compositionally biased region" description="Polar residues" evidence="1">
    <location>
        <begin position="103"/>
        <end position="112"/>
    </location>
</feature>
<name>A0A139ABE6_GONPJ</name>
<dbReference type="AlphaFoldDB" id="A0A139ABE6"/>